<dbReference type="AlphaFoldDB" id="A0A9W6ZEP0"/>
<evidence type="ECO:0000256" key="1">
    <source>
        <dbReference type="SAM" id="Coils"/>
    </source>
</evidence>
<dbReference type="OrthoDB" id="196938at2759"/>
<accession>A0A9W6ZEP0</accession>
<dbReference type="EMBL" id="BRXW01000390">
    <property type="protein sequence ID" value="GMH49703.1"/>
    <property type="molecule type" value="Genomic_DNA"/>
</dbReference>
<comment type="caution">
    <text evidence="3">The sequence shown here is derived from an EMBL/GenBank/DDBJ whole genome shotgun (WGS) entry which is preliminary data.</text>
</comment>
<organism evidence="3 4">
    <name type="scientific">Triparma laevis f. longispina</name>
    <dbReference type="NCBI Taxonomy" id="1714387"/>
    <lineage>
        <taxon>Eukaryota</taxon>
        <taxon>Sar</taxon>
        <taxon>Stramenopiles</taxon>
        <taxon>Ochrophyta</taxon>
        <taxon>Bolidophyceae</taxon>
        <taxon>Parmales</taxon>
        <taxon>Triparmaceae</taxon>
        <taxon>Triparma</taxon>
    </lineage>
</organism>
<keyword evidence="4" id="KW-1185">Reference proteome</keyword>
<evidence type="ECO:0000256" key="2">
    <source>
        <dbReference type="SAM" id="MobiDB-lite"/>
    </source>
</evidence>
<protein>
    <submittedName>
        <fullName evidence="3">Uncharacterized protein</fullName>
    </submittedName>
</protein>
<evidence type="ECO:0000313" key="4">
    <source>
        <dbReference type="Proteomes" id="UP001165122"/>
    </source>
</evidence>
<gene>
    <name evidence="3" type="ORF">TrLO_g15993</name>
</gene>
<sequence>MVATALVPPASLTVPTPPKTVKPNTVSGTPSKNAPHRERKASKAKAKHKSVATATPMDGAKMSELAQLKLKEMDSVTKKMKAKYKEAQEQIQKDKEEIAQIDVTLKSLHLVYDPLMKAFTSRKSQAAKIKEEFKKAKDTMAAMMESQKTQMRKIKSKNVKSDKEDARQRLKAARGYGTGRESTYTNARMLEDQWKKELAKAVPVDLSKNLKSKMKMNSTASVETVTLPVKIK</sequence>
<evidence type="ECO:0000313" key="3">
    <source>
        <dbReference type="EMBL" id="GMH49703.1"/>
    </source>
</evidence>
<feature type="compositionally biased region" description="Basic residues" evidence="2">
    <location>
        <begin position="37"/>
        <end position="50"/>
    </location>
</feature>
<reference evidence="4" key="1">
    <citation type="journal article" date="2023" name="Commun. Biol.">
        <title>Genome analysis of Parmales, the sister group of diatoms, reveals the evolutionary specialization of diatoms from phago-mixotrophs to photoautotrophs.</title>
        <authorList>
            <person name="Ban H."/>
            <person name="Sato S."/>
            <person name="Yoshikawa S."/>
            <person name="Yamada K."/>
            <person name="Nakamura Y."/>
            <person name="Ichinomiya M."/>
            <person name="Sato N."/>
            <person name="Blanc-Mathieu R."/>
            <person name="Endo H."/>
            <person name="Kuwata A."/>
            <person name="Ogata H."/>
        </authorList>
    </citation>
    <scope>NUCLEOTIDE SEQUENCE [LARGE SCALE GENOMIC DNA]</scope>
    <source>
        <strain evidence="4">NIES 3700</strain>
    </source>
</reference>
<proteinExistence type="predicted"/>
<feature type="region of interest" description="Disordered" evidence="2">
    <location>
        <begin position="1"/>
        <end position="58"/>
    </location>
</feature>
<name>A0A9W6ZEP0_9STRA</name>
<keyword evidence="1" id="KW-0175">Coiled coil</keyword>
<feature type="coiled-coil region" evidence="1">
    <location>
        <begin position="70"/>
        <end position="146"/>
    </location>
</feature>
<dbReference type="Proteomes" id="UP001165122">
    <property type="component" value="Unassembled WGS sequence"/>
</dbReference>